<dbReference type="PANTHER" id="PTHR48411:SF1">
    <property type="entry name" value="OS01G0948300 PROTEIN"/>
    <property type="match status" value="1"/>
</dbReference>
<protein>
    <recommendedName>
        <fullName evidence="1">CRAL-TRIO domain-containing protein</fullName>
    </recommendedName>
</protein>
<reference evidence="2 3" key="1">
    <citation type="journal article" date="2011" name="Science">
        <title>The Selaginella genome identifies genetic changes associated with the evolution of vascular plants.</title>
        <authorList>
            <person name="Banks J.A."/>
            <person name="Nishiyama T."/>
            <person name="Hasebe M."/>
            <person name="Bowman J.L."/>
            <person name="Gribskov M."/>
            <person name="dePamphilis C."/>
            <person name="Albert V.A."/>
            <person name="Aono N."/>
            <person name="Aoyama T."/>
            <person name="Ambrose B.A."/>
            <person name="Ashton N.W."/>
            <person name="Axtell M.J."/>
            <person name="Barker E."/>
            <person name="Barker M.S."/>
            <person name="Bennetzen J.L."/>
            <person name="Bonawitz N.D."/>
            <person name="Chapple C."/>
            <person name="Cheng C."/>
            <person name="Correa L.G."/>
            <person name="Dacre M."/>
            <person name="DeBarry J."/>
            <person name="Dreyer I."/>
            <person name="Elias M."/>
            <person name="Engstrom E.M."/>
            <person name="Estelle M."/>
            <person name="Feng L."/>
            <person name="Finet C."/>
            <person name="Floyd S.K."/>
            <person name="Frommer W.B."/>
            <person name="Fujita T."/>
            <person name="Gramzow L."/>
            <person name="Gutensohn M."/>
            <person name="Harholt J."/>
            <person name="Hattori M."/>
            <person name="Heyl A."/>
            <person name="Hirai T."/>
            <person name="Hiwatashi Y."/>
            <person name="Ishikawa M."/>
            <person name="Iwata M."/>
            <person name="Karol K.G."/>
            <person name="Koehler B."/>
            <person name="Kolukisaoglu U."/>
            <person name="Kubo M."/>
            <person name="Kurata T."/>
            <person name="Lalonde S."/>
            <person name="Li K."/>
            <person name="Li Y."/>
            <person name="Litt A."/>
            <person name="Lyons E."/>
            <person name="Manning G."/>
            <person name="Maruyama T."/>
            <person name="Michael T.P."/>
            <person name="Mikami K."/>
            <person name="Miyazaki S."/>
            <person name="Morinaga S."/>
            <person name="Murata T."/>
            <person name="Mueller-Roeber B."/>
            <person name="Nelson D.R."/>
            <person name="Obara M."/>
            <person name="Oguri Y."/>
            <person name="Olmstead R.G."/>
            <person name="Onodera N."/>
            <person name="Petersen B.L."/>
            <person name="Pils B."/>
            <person name="Prigge M."/>
            <person name="Rensing S.A."/>
            <person name="Riano-Pachon D.M."/>
            <person name="Roberts A.W."/>
            <person name="Sato Y."/>
            <person name="Scheller H.V."/>
            <person name="Schulz B."/>
            <person name="Schulz C."/>
            <person name="Shakirov E.V."/>
            <person name="Shibagaki N."/>
            <person name="Shinohara N."/>
            <person name="Shippen D.E."/>
            <person name="Soerensen I."/>
            <person name="Sotooka R."/>
            <person name="Sugimoto N."/>
            <person name="Sugita M."/>
            <person name="Sumikawa N."/>
            <person name="Tanurdzic M."/>
            <person name="Theissen G."/>
            <person name="Ulvskov P."/>
            <person name="Wakazuki S."/>
            <person name="Weng J.K."/>
            <person name="Willats W.W."/>
            <person name="Wipf D."/>
            <person name="Wolf P.G."/>
            <person name="Yang L."/>
            <person name="Zimmer A.D."/>
            <person name="Zhu Q."/>
            <person name="Mitros T."/>
            <person name="Hellsten U."/>
            <person name="Loque D."/>
            <person name="Otillar R."/>
            <person name="Salamov A."/>
            <person name="Schmutz J."/>
            <person name="Shapiro H."/>
            <person name="Lindquist E."/>
            <person name="Lucas S."/>
            <person name="Rokhsar D."/>
            <person name="Grigoriev I.V."/>
        </authorList>
    </citation>
    <scope>NUCLEOTIDE SEQUENCE [LARGE SCALE GENOMIC DNA]</scope>
</reference>
<evidence type="ECO:0000313" key="2">
    <source>
        <dbReference type="EMBL" id="EFJ30512.1"/>
    </source>
</evidence>
<dbReference type="PANTHER" id="PTHR48411">
    <property type="entry name" value="OS01G0948300 PROTEIN"/>
    <property type="match status" value="1"/>
</dbReference>
<accession>D8RBK6</accession>
<proteinExistence type="predicted"/>
<gene>
    <name evidence="2" type="ORF">SELMODRAFT_89782</name>
</gene>
<keyword evidence="3" id="KW-1185">Reference proteome</keyword>
<dbReference type="CDD" id="cd00170">
    <property type="entry name" value="SEC14"/>
    <property type="match status" value="1"/>
</dbReference>
<dbReference type="EMBL" id="GL377575">
    <property type="protein sequence ID" value="EFJ30512.1"/>
    <property type="molecule type" value="Genomic_DNA"/>
</dbReference>
<feature type="domain" description="CRAL-TRIO" evidence="1">
    <location>
        <begin position="26"/>
        <end position="164"/>
    </location>
</feature>
<name>D8RBK6_SELML</name>
<dbReference type="HOGENOM" id="CLU_087426_0_0_1"/>
<dbReference type="InterPro" id="IPR036865">
    <property type="entry name" value="CRAL-TRIO_dom_sf"/>
</dbReference>
<dbReference type="OrthoDB" id="365077at2759"/>
<dbReference type="InterPro" id="IPR001251">
    <property type="entry name" value="CRAL-TRIO_dom"/>
</dbReference>
<dbReference type="STRING" id="88036.D8RBK6"/>
<dbReference type="InParanoid" id="D8RBK6"/>
<dbReference type="Proteomes" id="UP000001514">
    <property type="component" value="Unassembled WGS sequence"/>
</dbReference>
<evidence type="ECO:0000259" key="1">
    <source>
        <dbReference type="Pfam" id="PF13716"/>
    </source>
</evidence>
<dbReference type="OMA" id="AKWSENC"/>
<dbReference type="FunCoup" id="D8RBK6">
    <property type="interactions" value="73"/>
</dbReference>
<organism evidence="3">
    <name type="scientific">Selaginella moellendorffii</name>
    <name type="common">Spikemoss</name>
    <dbReference type="NCBI Taxonomy" id="88036"/>
    <lineage>
        <taxon>Eukaryota</taxon>
        <taxon>Viridiplantae</taxon>
        <taxon>Streptophyta</taxon>
        <taxon>Embryophyta</taxon>
        <taxon>Tracheophyta</taxon>
        <taxon>Lycopodiopsida</taxon>
        <taxon>Selaginellales</taxon>
        <taxon>Selaginellaceae</taxon>
        <taxon>Selaginella</taxon>
    </lineage>
</organism>
<dbReference type="eggNOG" id="KOG2633">
    <property type="taxonomic scope" value="Eukaryota"/>
</dbReference>
<dbReference type="KEGG" id="smo:SELMODRAFT_89782"/>
<evidence type="ECO:0000313" key="3">
    <source>
        <dbReference type="Proteomes" id="UP000001514"/>
    </source>
</evidence>
<sequence>MEPTSEEAAEFDKLDFLKLDGVDRQGRRIVRIVGKFFPAAAFSKDKLHAYILHKLKFLSVEAGGPSFVVVYFHTGVENSVNNPGLLTLRWLYESLPPESKHGIDAIYFVHPGLQSRLLLATLGRMFLSEGFYAKVNYVPRIEFMWSYIDSDQLEVPEFAWEYDDNLECRPYFDYGSASEDLRHVPHIGHPHCVT</sequence>
<dbReference type="AlphaFoldDB" id="D8RBK6"/>
<dbReference type="Pfam" id="PF13716">
    <property type="entry name" value="CRAL_TRIO_2"/>
    <property type="match status" value="1"/>
</dbReference>
<dbReference type="Gene3D" id="3.40.525.10">
    <property type="entry name" value="CRAL-TRIO lipid binding domain"/>
    <property type="match status" value="1"/>
</dbReference>
<dbReference type="Gramene" id="EFJ30512">
    <property type="protein sequence ID" value="EFJ30512"/>
    <property type="gene ID" value="SELMODRAFT_89782"/>
</dbReference>